<evidence type="ECO:0000256" key="3">
    <source>
        <dbReference type="ARBA" id="ARBA00021353"/>
    </source>
</evidence>
<sequence>MIGSAYFLTAVFAIFIYSSRIYTNRSVLAGVGKGYVPVEEGEVGPGVRKMIMRQLERSVVVAWECTPRNVHEEMKQRGGQRTVGNIVPVNPSCPPWGIIEHPGWSSPSRCAENLNPDVQFAEVVAELPNLVEAKAVSLATTGGETDPAMVDVLRRPRGISVRDYLLRLHQLGLVEQGHDFLPQYEHARFCARPISQEEFASLMDSFSRLLAGISSPSHNIITQLR</sequence>
<organism evidence="8 9">
    <name type="scientific">Piedraia hortae CBS 480.64</name>
    <dbReference type="NCBI Taxonomy" id="1314780"/>
    <lineage>
        <taxon>Eukaryota</taxon>
        <taxon>Fungi</taxon>
        <taxon>Dikarya</taxon>
        <taxon>Ascomycota</taxon>
        <taxon>Pezizomycotina</taxon>
        <taxon>Dothideomycetes</taxon>
        <taxon>Dothideomycetidae</taxon>
        <taxon>Capnodiales</taxon>
        <taxon>Piedraiaceae</taxon>
        <taxon>Piedraia</taxon>
    </lineage>
</organism>
<dbReference type="InterPro" id="IPR038869">
    <property type="entry name" value="DLT1"/>
</dbReference>
<evidence type="ECO:0000256" key="5">
    <source>
        <dbReference type="ARBA" id="ARBA00022989"/>
    </source>
</evidence>
<comment type="function">
    <text evidence="1 7">Required for growth under high-pressure and low-temperature conditions.</text>
</comment>
<reference evidence="8" key="1">
    <citation type="journal article" date="2020" name="Stud. Mycol.">
        <title>101 Dothideomycetes genomes: a test case for predicting lifestyles and emergence of pathogens.</title>
        <authorList>
            <person name="Haridas S."/>
            <person name="Albert R."/>
            <person name="Binder M."/>
            <person name="Bloem J."/>
            <person name="Labutti K."/>
            <person name="Salamov A."/>
            <person name="Andreopoulos B."/>
            <person name="Baker S."/>
            <person name="Barry K."/>
            <person name="Bills G."/>
            <person name="Bluhm B."/>
            <person name="Cannon C."/>
            <person name="Castanera R."/>
            <person name="Culley D."/>
            <person name="Daum C."/>
            <person name="Ezra D."/>
            <person name="Gonzalez J."/>
            <person name="Henrissat B."/>
            <person name="Kuo A."/>
            <person name="Liang C."/>
            <person name="Lipzen A."/>
            <person name="Lutzoni F."/>
            <person name="Magnuson J."/>
            <person name="Mondo S."/>
            <person name="Nolan M."/>
            <person name="Ohm R."/>
            <person name="Pangilinan J."/>
            <person name="Park H.-J."/>
            <person name="Ramirez L."/>
            <person name="Alfaro M."/>
            <person name="Sun H."/>
            <person name="Tritt A."/>
            <person name="Yoshinaga Y."/>
            <person name="Zwiers L.-H."/>
            <person name="Turgeon B."/>
            <person name="Goodwin S."/>
            <person name="Spatafora J."/>
            <person name="Crous P."/>
            <person name="Grigoriev I."/>
        </authorList>
    </citation>
    <scope>NUCLEOTIDE SEQUENCE</scope>
    <source>
        <strain evidence="8">CBS 480.64</strain>
    </source>
</reference>
<dbReference type="OrthoDB" id="4096362at2759"/>
<evidence type="ECO:0000256" key="2">
    <source>
        <dbReference type="ARBA" id="ARBA00005550"/>
    </source>
</evidence>
<dbReference type="GO" id="GO:0016020">
    <property type="term" value="C:membrane"/>
    <property type="evidence" value="ECO:0007669"/>
    <property type="project" value="UniProtKB-SubCell"/>
</dbReference>
<keyword evidence="6 7" id="KW-0472">Membrane</keyword>
<evidence type="ECO:0000256" key="1">
    <source>
        <dbReference type="ARBA" id="ARBA00002489"/>
    </source>
</evidence>
<dbReference type="EMBL" id="MU006033">
    <property type="protein sequence ID" value="KAF2857654.1"/>
    <property type="molecule type" value="Genomic_DNA"/>
</dbReference>
<evidence type="ECO:0000256" key="6">
    <source>
        <dbReference type="ARBA" id="ARBA00023136"/>
    </source>
</evidence>
<evidence type="ECO:0000256" key="4">
    <source>
        <dbReference type="ARBA" id="ARBA00022692"/>
    </source>
</evidence>
<evidence type="ECO:0000256" key="7">
    <source>
        <dbReference type="RuleBase" id="RU367100"/>
    </source>
</evidence>
<dbReference type="Proteomes" id="UP000799421">
    <property type="component" value="Unassembled WGS sequence"/>
</dbReference>
<feature type="non-terminal residue" evidence="8">
    <location>
        <position position="225"/>
    </location>
</feature>
<evidence type="ECO:0000313" key="9">
    <source>
        <dbReference type="Proteomes" id="UP000799421"/>
    </source>
</evidence>
<keyword evidence="5" id="KW-1133">Transmembrane helix</keyword>
<gene>
    <name evidence="7" type="primary">DLT1</name>
    <name evidence="8" type="ORF">K470DRAFT_237989</name>
</gene>
<comment type="subcellular location">
    <subcellularLocation>
        <location evidence="7">Membrane</location>
        <topology evidence="7">Multi-pass membrane protein</topology>
    </subcellularLocation>
</comment>
<proteinExistence type="inferred from homology"/>
<dbReference type="PANTHER" id="PTHR40021:SF1">
    <property type="entry name" value="DEFECT AT LOW TEMPERATURE PROTEIN 1"/>
    <property type="match status" value="1"/>
</dbReference>
<comment type="similarity">
    <text evidence="2 7">Belongs to the DLT1 family.</text>
</comment>
<dbReference type="PANTHER" id="PTHR40021">
    <property type="entry name" value="DEFECT AT LOW TEMPERATURE PROTEIN 1"/>
    <property type="match status" value="1"/>
</dbReference>
<keyword evidence="9" id="KW-1185">Reference proteome</keyword>
<dbReference type="AlphaFoldDB" id="A0A6A7BR18"/>
<keyword evidence="4" id="KW-0812">Transmembrane</keyword>
<protein>
    <recommendedName>
        <fullName evidence="3 7">Defect at low temperature protein 1</fullName>
    </recommendedName>
</protein>
<evidence type="ECO:0000313" key="8">
    <source>
        <dbReference type="EMBL" id="KAF2857654.1"/>
    </source>
</evidence>
<name>A0A6A7BR18_9PEZI</name>
<accession>A0A6A7BR18</accession>